<dbReference type="InterPro" id="IPR003593">
    <property type="entry name" value="AAA+_ATPase"/>
</dbReference>
<dbReference type="SMART" id="SM00382">
    <property type="entry name" value="AAA"/>
    <property type="match status" value="1"/>
</dbReference>
<organism evidence="11 12">
    <name type="scientific">Lactobacillus crispatus</name>
    <dbReference type="NCBI Taxonomy" id="47770"/>
    <lineage>
        <taxon>Bacteria</taxon>
        <taxon>Bacillati</taxon>
        <taxon>Bacillota</taxon>
        <taxon>Bacilli</taxon>
        <taxon>Lactobacillales</taxon>
        <taxon>Lactobacillaceae</taxon>
        <taxon>Lactobacillus</taxon>
    </lineage>
</organism>
<sequence>MLKASQIDFSYGSKQLFNQFSLSLQENQITTLIGPNGSGKSTLFRLLTRAIRPSAGTITLDGQDIWQLDGQDIWQLAAKDFAKKVAIVHQQNQLYDQITVKELVKMGRLPYHSLMGDEENGSARLQQIMQELEIADLADKFIAQLSGGQQQRVWLATALAQEPEYLFLDEPTTYLDLHFQYRFLDLVKKLNRKQNLTICMILHDLNQALQYSNQVILLNQGRIQKQGRPEEVITAQAIRQNFGIDCEMIETEQGKVLLMAGSEAK</sequence>
<keyword evidence="6 11" id="KW-0067">ATP-binding</keyword>
<dbReference type="PANTHER" id="PTHR42771:SF10">
    <property type="entry name" value="FERRICHROME TRANSPORT ATP-BINDING PROTEIN FHUC"/>
    <property type="match status" value="1"/>
</dbReference>
<keyword evidence="8" id="KW-0406">Ion transport</keyword>
<comment type="subcellular location">
    <subcellularLocation>
        <location evidence="1">Cell membrane</location>
        <topology evidence="1">Peripheral membrane protein</topology>
    </subcellularLocation>
</comment>
<evidence type="ECO:0000256" key="5">
    <source>
        <dbReference type="ARBA" id="ARBA00022741"/>
    </source>
</evidence>
<accession>A0A7H9E8G7</accession>
<evidence type="ECO:0000256" key="8">
    <source>
        <dbReference type="ARBA" id="ARBA00023065"/>
    </source>
</evidence>
<dbReference type="SUPFAM" id="SSF52540">
    <property type="entry name" value="P-loop containing nucleoside triphosphate hydrolases"/>
    <property type="match status" value="1"/>
</dbReference>
<evidence type="ECO:0000256" key="6">
    <source>
        <dbReference type="ARBA" id="ARBA00022840"/>
    </source>
</evidence>
<gene>
    <name evidence="11" type="ORF">GTO85_03755</name>
</gene>
<keyword evidence="7" id="KW-0408">Iron</keyword>
<evidence type="ECO:0000256" key="7">
    <source>
        <dbReference type="ARBA" id="ARBA00023004"/>
    </source>
</evidence>
<dbReference type="AlphaFoldDB" id="A0A7H9E8G7"/>
<dbReference type="GO" id="GO:0016887">
    <property type="term" value="F:ATP hydrolysis activity"/>
    <property type="evidence" value="ECO:0007669"/>
    <property type="project" value="InterPro"/>
</dbReference>
<dbReference type="InterPro" id="IPR051535">
    <property type="entry name" value="Siderophore_ABC-ATPase"/>
</dbReference>
<dbReference type="FunFam" id="3.40.50.300:FF:000134">
    <property type="entry name" value="Iron-enterobactin ABC transporter ATP-binding protein"/>
    <property type="match status" value="1"/>
</dbReference>
<dbReference type="GO" id="GO:0006826">
    <property type="term" value="P:iron ion transport"/>
    <property type="evidence" value="ECO:0007669"/>
    <property type="project" value="UniProtKB-KW"/>
</dbReference>
<dbReference type="Proteomes" id="UP000510660">
    <property type="component" value="Chromosome"/>
</dbReference>
<evidence type="ECO:0000256" key="4">
    <source>
        <dbReference type="ARBA" id="ARBA00022496"/>
    </source>
</evidence>
<keyword evidence="9" id="KW-0472">Membrane</keyword>
<dbReference type="InterPro" id="IPR027417">
    <property type="entry name" value="P-loop_NTPase"/>
</dbReference>
<dbReference type="GO" id="GO:0005886">
    <property type="term" value="C:plasma membrane"/>
    <property type="evidence" value="ECO:0007669"/>
    <property type="project" value="UniProtKB-SubCell"/>
</dbReference>
<dbReference type="Gene3D" id="3.40.50.300">
    <property type="entry name" value="P-loop containing nucleotide triphosphate hydrolases"/>
    <property type="match status" value="1"/>
</dbReference>
<proteinExistence type="predicted"/>
<evidence type="ECO:0000256" key="9">
    <source>
        <dbReference type="ARBA" id="ARBA00023136"/>
    </source>
</evidence>
<dbReference type="EMBL" id="CP047415">
    <property type="protein sequence ID" value="QLL73545.1"/>
    <property type="molecule type" value="Genomic_DNA"/>
</dbReference>
<evidence type="ECO:0000256" key="2">
    <source>
        <dbReference type="ARBA" id="ARBA00022448"/>
    </source>
</evidence>
<evidence type="ECO:0000256" key="3">
    <source>
        <dbReference type="ARBA" id="ARBA00022475"/>
    </source>
</evidence>
<feature type="domain" description="ABC transporter" evidence="10">
    <location>
        <begin position="2"/>
        <end position="245"/>
    </location>
</feature>
<keyword evidence="4" id="KW-0410">Iron transport</keyword>
<evidence type="ECO:0000256" key="1">
    <source>
        <dbReference type="ARBA" id="ARBA00004202"/>
    </source>
</evidence>
<dbReference type="PROSITE" id="PS50893">
    <property type="entry name" value="ABC_TRANSPORTER_2"/>
    <property type="match status" value="1"/>
</dbReference>
<dbReference type="PANTHER" id="PTHR42771">
    <property type="entry name" value="IRON(3+)-HYDROXAMATE IMPORT ATP-BINDING PROTEIN FHUC"/>
    <property type="match status" value="1"/>
</dbReference>
<evidence type="ECO:0000313" key="12">
    <source>
        <dbReference type="Proteomes" id="UP000510660"/>
    </source>
</evidence>
<reference evidence="11 12" key="1">
    <citation type="submission" date="2020-01" db="EMBL/GenBank/DDBJ databases">
        <title>Complete and circular genome sequences of six lactobacillus isolates from horses.</title>
        <authorList>
            <person name="Hassan H.M."/>
        </authorList>
    </citation>
    <scope>NUCLEOTIDE SEQUENCE [LARGE SCALE GENOMIC DNA]</scope>
    <source>
        <strain evidence="11 12">1D</strain>
    </source>
</reference>
<dbReference type="PROSITE" id="PS00211">
    <property type="entry name" value="ABC_TRANSPORTER_1"/>
    <property type="match status" value="1"/>
</dbReference>
<evidence type="ECO:0000259" key="10">
    <source>
        <dbReference type="PROSITE" id="PS50893"/>
    </source>
</evidence>
<dbReference type="InterPro" id="IPR017871">
    <property type="entry name" value="ABC_transporter-like_CS"/>
</dbReference>
<dbReference type="Pfam" id="PF00005">
    <property type="entry name" value="ABC_tran"/>
    <property type="match status" value="1"/>
</dbReference>
<evidence type="ECO:0000313" key="11">
    <source>
        <dbReference type="EMBL" id="QLL73545.1"/>
    </source>
</evidence>
<keyword evidence="2" id="KW-0813">Transport</keyword>
<dbReference type="InterPro" id="IPR003439">
    <property type="entry name" value="ABC_transporter-like_ATP-bd"/>
</dbReference>
<keyword evidence="5" id="KW-0547">Nucleotide-binding</keyword>
<protein>
    <submittedName>
        <fullName evidence="11">ATP-binding cassette domain-containing protein</fullName>
    </submittedName>
</protein>
<dbReference type="RefSeq" id="WP_180861857.1">
    <property type="nucleotide sequence ID" value="NZ_CP047415.1"/>
</dbReference>
<dbReference type="CDD" id="cd03214">
    <property type="entry name" value="ABC_Iron-Siderophores_B12_Hemin"/>
    <property type="match status" value="1"/>
</dbReference>
<name>A0A7H9E8G7_9LACO</name>
<dbReference type="GO" id="GO:0005524">
    <property type="term" value="F:ATP binding"/>
    <property type="evidence" value="ECO:0007669"/>
    <property type="project" value="UniProtKB-KW"/>
</dbReference>
<keyword evidence="3" id="KW-1003">Cell membrane</keyword>